<evidence type="ECO:0000313" key="2">
    <source>
        <dbReference type="Proteomes" id="UP001165064"/>
    </source>
</evidence>
<dbReference type="Proteomes" id="UP001165064">
    <property type="component" value="Unassembled WGS sequence"/>
</dbReference>
<gene>
    <name evidence="1" type="ORF">Amon02_000956500</name>
</gene>
<organism evidence="1 2">
    <name type="scientific">Ambrosiozyma monospora</name>
    <name type="common">Yeast</name>
    <name type="synonym">Endomycopsis monosporus</name>
    <dbReference type="NCBI Taxonomy" id="43982"/>
    <lineage>
        <taxon>Eukaryota</taxon>
        <taxon>Fungi</taxon>
        <taxon>Dikarya</taxon>
        <taxon>Ascomycota</taxon>
        <taxon>Saccharomycotina</taxon>
        <taxon>Pichiomycetes</taxon>
        <taxon>Pichiales</taxon>
        <taxon>Pichiaceae</taxon>
        <taxon>Ambrosiozyma</taxon>
    </lineage>
</organism>
<protein>
    <submittedName>
        <fullName evidence="1">Unnamed protein product</fullName>
    </submittedName>
</protein>
<name>A0ACB5TSI7_AMBMO</name>
<dbReference type="EMBL" id="BSXS01009031">
    <property type="protein sequence ID" value="GME94404.1"/>
    <property type="molecule type" value="Genomic_DNA"/>
</dbReference>
<keyword evidence="2" id="KW-1185">Reference proteome</keyword>
<comment type="caution">
    <text evidence="1">The sequence shown here is derived from an EMBL/GenBank/DDBJ whole genome shotgun (WGS) entry which is preliminary data.</text>
</comment>
<sequence>MPLILNAAELNDLDEVIIILHPTSVHLDVIDEIDGWDEVIDEFLKIEYTCSLPQLREFISQFPSSLGLFEIKSKGYLGVDLDSYCLCCPDN</sequence>
<accession>A0ACB5TSI7</accession>
<reference evidence="1" key="1">
    <citation type="submission" date="2023-04" db="EMBL/GenBank/DDBJ databases">
        <title>Ambrosiozyma monospora NBRC 10751.</title>
        <authorList>
            <person name="Ichikawa N."/>
            <person name="Sato H."/>
            <person name="Tonouchi N."/>
        </authorList>
    </citation>
    <scope>NUCLEOTIDE SEQUENCE</scope>
    <source>
        <strain evidence="1">NBRC 10751</strain>
    </source>
</reference>
<evidence type="ECO:0000313" key="1">
    <source>
        <dbReference type="EMBL" id="GME94404.1"/>
    </source>
</evidence>
<proteinExistence type="predicted"/>